<dbReference type="InterPro" id="IPR050306">
    <property type="entry name" value="PfkB_Carbo_kinase"/>
</dbReference>
<accession>A0ABU1UVQ3</accession>
<feature type="domain" description="Carbohydrate kinase PfkB" evidence="4">
    <location>
        <begin position="1"/>
        <end position="298"/>
    </location>
</feature>
<dbReference type="EC" id="2.7.1.45" evidence="5"/>
<dbReference type="Proteomes" id="UP001253595">
    <property type="component" value="Unassembled WGS sequence"/>
</dbReference>
<comment type="similarity">
    <text evidence="1">Belongs to the carbohydrate kinase PfkB family.</text>
</comment>
<evidence type="ECO:0000256" key="2">
    <source>
        <dbReference type="ARBA" id="ARBA00022679"/>
    </source>
</evidence>
<keyword evidence="6" id="KW-1185">Reference proteome</keyword>
<sequence>MKRIVIIGESMLELSPASPDLWQQSFAGDVHSLAVYLKRCAPEAIQVSFMSAVGIDAASTKLISSLQQEDIDTSLIYKHPSKTLGLYMINNTPSGERSFQYWRNDSAAKQVMHLHQAQVSAATFTAPDQVFFSGISLAILEKDSRDLFWDFIHRLKQQGTQVIFDPNYRAKLWGSIEDCKAQYELAFHASNLVLPSLEDFTNLYQLDSAIAVSKFLSAYNIDEIIIKDGPAPIIYQSGQDHLEVAIEPVTQVIDTTAAGDSFNGSYLAARARGLNPENAIRFAAKISALVIQHKGAILNRELFKRHISKLHY</sequence>
<organism evidence="5 6">
    <name type="scientific">Cellvibrio fibrivorans</name>
    <dbReference type="NCBI Taxonomy" id="126350"/>
    <lineage>
        <taxon>Bacteria</taxon>
        <taxon>Pseudomonadati</taxon>
        <taxon>Pseudomonadota</taxon>
        <taxon>Gammaproteobacteria</taxon>
        <taxon>Cellvibrionales</taxon>
        <taxon>Cellvibrionaceae</taxon>
        <taxon>Cellvibrio</taxon>
    </lineage>
</organism>
<evidence type="ECO:0000313" key="5">
    <source>
        <dbReference type="EMBL" id="MDR7089258.1"/>
    </source>
</evidence>
<protein>
    <submittedName>
        <fullName evidence="5">2-dehydro-3-deoxygluconokinase</fullName>
        <ecNumber evidence="5">2.7.1.45</ecNumber>
    </submittedName>
</protein>
<dbReference type="InterPro" id="IPR011611">
    <property type="entry name" value="PfkB_dom"/>
</dbReference>
<reference evidence="5 6" key="1">
    <citation type="submission" date="2023-07" db="EMBL/GenBank/DDBJ databases">
        <title>Sorghum-associated microbial communities from plants grown in Nebraska, USA.</title>
        <authorList>
            <person name="Schachtman D."/>
        </authorList>
    </citation>
    <scope>NUCLEOTIDE SEQUENCE [LARGE SCALE GENOMIC DNA]</scope>
    <source>
        <strain evidence="5 6">BE190</strain>
    </source>
</reference>
<name>A0ABU1UVQ3_9GAMM</name>
<dbReference type="InterPro" id="IPR029056">
    <property type="entry name" value="Ribokinase-like"/>
</dbReference>
<dbReference type="EMBL" id="JAVDVX010000002">
    <property type="protein sequence ID" value="MDR7089258.1"/>
    <property type="molecule type" value="Genomic_DNA"/>
</dbReference>
<evidence type="ECO:0000256" key="3">
    <source>
        <dbReference type="ARBA" id="ARBA00022777"/>
    </source>
</evidence>
<dbReference type="RefSeq" id="WP_151057318.1">
    <property type="nucleotide sequence ID" value="NZ_JAVDVX010000002.1"/>
</dbReference>
<dbReference type="Pfam" id="PF00294">
    <property type="entry name" value="PfkB"/>
    <property type="match status" value="1"/>
</dbReference>
<dbReference type="CDD" id="cd01166">
    <property type="entry name" value="KdgK"/>
    <property type="match status" value="1"/>
</dbReference>
<gene>
    <name evidence="5" type="ORF">J2X05_001264</name>
</gene>
<dbReference type="PANTHER" id="PTHR43085">
    <property type="entry name" value="HEXOKINASE FAMILY MEMBER"/>
    <property type="match status" value="1"/>
</dbReference>
<evidence type="ECO:0000313" key="6">
    <source>
        <dbReference type="Proteomes" id="UP001253595"/>
    </source>
</evidence>
<keyword evidence="3" id="KW-0418">Kinase</keyword>
<dbReference type="GO" id="GO:0008673">
    <property type="term" value="F:2-dehydro-3-deoxygluconokinase activity"/>
    <property type="evidence" value="ECO:0007669"/>
    <property type="project" value="UniProtKB-EC"/>
</dbReference>
<dbReference type="SUPFAM" id="SSF53613">
    <property type="entry name" value="Ribokinase-like"/>
    <property type="match status" value="1"/>
</dbReference>
<comment type="caution">
    <text evidence="5">The sequence shown here is derived from an EMBL/GenBank/DDBJ whole genome shotgun (WGS) entry which is preliminary data.</text>
</comment>
<keyword evidence="2 5" id="KW-0808">Transferase</keyword>
<evidence type="ECO:0000256" key="1">
    <source>
        <dbReference type="ARBA" id="ARBA00010688"/>
    </source>
</evidence>
<proteinExistence type="inferred from homology"/>
<dbReference type="Gene3D" id="3.40.1190.20">
    <property type="match status" value="1"/>
</dbReference>
<evidence type="ECO:0000259" key="4">
    <source>
        <dbReference type="Pfam" id="PF00294"/>
    </source>
</evidence>
<dbReference type="PANTHER" id="PTHR43085:SF15">
    <property type="entry name" value="2-DEHYDRO-3-DEOXYGLUCONOKINASE"/>
    <property type="match status" value="1"/>
</dbReference>